<dbReference type="InterPro" id="IPR013655">
    <property type="entry name" value="PAS_fold_3"/>
</dbReference>
<evidence type="ECO:0000313" key="9">
    <source>
        <dbReference type="EMBL" id="PSR54917.1"/>
    </source>
</evidence>
<dbReference type="EC" id="2.7.13.3" evidence="2"/>
<evidence type="ECO:0000259" key="6">
    <source>
        <dbReference type="PROSITE" id="PS50109"/>
    </source>
</evidence>
<dbReference type="InterPro" id="IPR013656">
    <property type="entry name" value="PAS_4"/>
</dbReference>
<organism evidence="9 10">
    <name type="scientific">Adhaeribacter arboris</name>
    <dbReference type="NCBI Taxonomy" id="2072846"/>
    <lineage>
        <taxon>Bacteria</taxon>
        <taxon>Pseudomonadati</taxon>
        <taxon>Bacteroidota</taxon>
        <taxon>Cytophagia</taxon>
        <taxon>Cytophagales</taxon>
        <taxon>Hymenobacteraceae</taxon>
        <taxon>Adhaeribacter</taxon>
    </lineage>
</organism>
<gene>
    <name evidence="9" type="ORF">AHMF7605_16115</name>
</gene>
<feature type="domain" description="PAC" evidence="8">
    <location>
        <begin position="225"/>
        <end position="277"/>
    </location>
</feature>
<dbReference type="InterPro" id="IPR000014">
    <property type="entry name" value="PAS"/>
</dbReference>
<feature type="domain" description="PAC" evidence="8">
    <location>
        <begin position="351"/>
        <end position="404"/>
    </location>
</feature>
<dbReference type="RefSeq" id="WP_106931045.1">
    <property type="nucleotide sequence ID" value="NZ_PYFT01000001.1"/>
</dbReference>
<dbReference type="InterPro" id="IPR005467">
    <property type="entry name" value="His_kinase_dom"/>
</dbReference>
<evidence type="ECO:0000256" key="1">
    <source>
        <dbReference type="ARBA" id="ARBA00000085"/>
    </source>
</evidence>
<dbReference type="NCBIfam" id="TIGR00229">
    <property type="entry name" value="sensory_box"/>
    <property type="match status" value="3"/>
</dbReference>
<feature type="domain" description="PAS" evidence="7">
    <location>
        <begin position="278"/>
        <end position="348"/>
    </location>
</feature>
<dbReference type="Gene3D" id="3.30.450.20">
    <property type="entry name" value="PAS domain"/>
    <property type="match status" value="5"/>
</dbReference>
<dbReference type="Gene3D" id="3.30.565.10">
    <property type="entry name" value="Histidine kinase-like ATPase, C-terminal domain"/>
    <property type="match status" value="1"/>
</dbReference>
<comment type="catalytic activity">
    <reaction evidence="1">
        <text>ATP + protein L-histidine = ADP + protein N-phospho-L-histidine.</text>
        <dbReference type="EC" id="2.7.13.3"/>
    </reaction>
</comment>
<dbReference type="SMART" id="SM00091">
    <property type="entry name" value="PAS"/>
    <property type="match status" value="5"/>
</dbReference>
<dbReference type="PROSITE" id="PS50109">
    <property type="entry name" value="HIS_KIN"/>
    <property type="match status" value="1"/>
</dbReference>
<dbReference type="CDD" id="cd00082">
    <property type="entry name" value="HisKA"/>
    <property type="match status" value="1"/>
</dbReference>
<dbReference type="EMBL" id="PYFT01000001">
    <property type="protein sequence ID" value="PSR54917.1"/>
    <property type="molecule type" value="Genomic_DNA"/>
</dbReference>
<dbReference type="SUPFAM" id="SSF55874">
    <property type="entry name" value="ATPase domain of HSP90 chaperone/DNA topoisomerase II/histidine kinase"/>
    <property type="match status" value="1"/>
</dbReference>
<reference evidence="9 10" key="1">
    <citation type="submission" date="2018-03" db="EMBL/GenBank/DDBJ databases">
        <title>Adhaeribacter sp. HMF7605 Genome sequencing and assembly.</title>
        <authorList>
            <person name="Kang H."/>
            <person name="Kang J."/>
            <person name="Cha I."/>
            <person name="Kim H."/>
            <person name="Joh K."/>
        </authorList>
    </citation>
    <scope>NUCLEOTIDE SEQUENCE [LARGE SCALE GENOMIC DNA]</scope>
    <source>
        <strain evidence="9 10">HMF7605</strain>
    </source>
</reference>
<dbReference type="PANTHER" id="PTHR43304">
    <property type="entry name" value="PHYTOCHROME-LIKE PROTEIN CPH1"/>
    <property type="match status" value="1"/>
</dbReference>
<dbReference type="FunFam" id="3.30.450.20:FF:000099">
    <property type="entry name" value="Sensory box sensor histidine kinase"/>
    <property type="match status" value="2"/>
</dbReference>
<dbReference type="PROSITE" id="PS50113">
    <property type="entry name" value="PAC"/>
    <property type="match status" value="3"/>
</dbReference>
<dbReference type="Pfam" id="PF08448">
    <property type="entry name" value="PAS_4"/>
    <property type="match status" value="2"/>
</dbReference>
<dbReference type="CDD" id="cd00130">
    <property type="entry name" value="PAS"/>
    <property type="match status" value="3"/>
</dbReference>
<keyword evidence="3" id="KW-0597">Phosphoprotein</keyword>
<dbReference type="AlphaFoldDB" id="A0A2T2YHD1"/>
<dbReference type="SUPFAM" id="SSF47384">
    <property type="entry name" value="Homodimeric domain of signal transducing histidine kinase"/>
    <property type="match status" value="1"/>
</dbReference>
<dbReference type="InterPro" id="IPR003661">
    <property type="entry name" value="HisK_dim/P_dom"/>
</dbReference>
<accession>A0A2T2YHD1</accession>
<dbReference type="PANTHER" id="PTHR43304:SF1">
    <property type="entry name" value="PAC DOMAIN-CONTAINING PROTEIN"/>
    <property type="match status" value="1"/>
</dbReference>
<dbReference type="InterPro" id="IPR036890">
    <property type="entry name" value="HATPase_C_sf"/>
</dbReference>
<evidence type="ECO:0000259" key="7">
    <source>
        <dbReference type="PROSITE" id="PS50112"/>
    </source>
</evidence>
<dbReference type="InterPro" id="IPR001610">
    <property type="entry name" value="PAC"/>
</dbReference>
<dbReference type="InterPro" id="IPR004358">
    <property type="entry name" value="Sig_transdc_His_kin-like_C"/>
</dbReference>
<dbReference type="OrthoDB" id="9766459at2"/>
<dbReference type="GO" id="GO:0000155">
    <property type="term" value="F:phosphorelay sensor kinase activity"/>
    <property type="evidence" value="ECO:0007669"/>
    <property type="project" value="InterPro"/>
</dbReference>
<keyword evidence="4" id="KW-0808">Transferase</keyword>
<dbReference type="SUPFAM" id="SSF55785">
    <property type="entry name" value="PYP-like sensor domain (PAS domain)"/>
    <property type="match status" value="5"/>
</dbReference>
<feature type="domain" description="PAS" evidence="7">
    <location>
        <begin position="543"/>
        <end position="614"/>
    </location>
</feature>
<evidence type="ECO:0000256" key="2">
    <source>
        <dbReference type="ARBA" id="ARBA00012438"/>
    </source>
</evidence>
<dbReference type="InterPro" id="IPR000700">
    <property type="entry name" value="PAS-assoc_C"/>
</dbReference>
<dbReference type="SMART" id="SM00387">
    <property type="entry name" value="HATPase_c"/>
    <property type="match status" value="1"/>
</dbReference>
<feature type="domain" description="PAC" evidence="8">
    <location>
        <begin position="617"/>
        <end position="669"/>
    </location>
</feature>
<dbReference type="PRINTS" id="PR00344">
    <property type="entry name" value="BCTRLSENSOR"/>
</dbReference>
<keyword evidence="5" id="KW-0418">Kinase</keyword>
<dbReference type="InterPro" id="IPR052162">
    <property type="entry name" value="Sensor_kinase/Photoreceptor"/>
</dbReference>
<dbReference type="InterPro" id="IPR003594">
    <property type="entry name" value="HATPase_dom"/>
</dbReference>
<dbReference type="InterPro" id="IPR036097">
    <property type="entry name" value="HisK_dim/P_sf"/>
</dbReference>
<dbReference type="Gene3D" id="1.10.287.130">
    <property type="match status" value="1"/>
</dbReference>
<evidence type="ECO:0000259" key="8">
    <source>
        <dbReference type="PROSITE" id="PS50113"/>
    </source>
</evidence>
<dbReference type="PROSITE" id="PS50112">
    <property type="entry name" value="PAS"/>
    <property type="match status" value="3"/>
</dbReference>
<dbReference type="InterPro" id="IPR035965">
    <property type="entry name" value="PAS-like_dom_sf"/>
</dbReference>
<keyword evidence="10" id="KW-1185">Reference proteome</keyword>
<comment type="caution">
    <text evidence="9">The sequence shown here is derived from an EMBL/GenBank/DDBJ whole genome shotgun (WGS) entry which is preliminary data.</text>
</comment>
<evidence type="ECO:0000256" key="4">
    <source>
        <dbReference type="ARBA" id="ARBA00022679"/>
    </source>
</evidence>
<protein>
    <recommendedName>
        <fullName evidence="2">histidine kinase</fullName>
        <ecNumber evidence="2">2.7.13.3</ecNumber>
    </recommendedName>
</protein>
<dbReference type="Pfam" id="PF02518">
    <property type="entry name" value="HATPase_c"/>
    <property type="match status" value="1"/>
</dbReference>
<feature type="domain" description="PAS" evidence="7">
    <location>
        <begin position="149"/>
        <end position="221"/>
    </location>
</feature>
<dbReference type="Proteomes" id="UP000240357">
    <property type="component" value="Unassembled WGS sequence"/>
</dbReference>
<evidence type="ECO:0000256" key="3">
    <source>
        <dbReference type="ARBA" id="ARBA00022553"/>
    </source>
</evidence>
<proteinExistence type="predicted"/>
<evidence type="ECO:0000313" key="10">
    <source>
        <dbReference type="Proteomes" id="UP000240357"/>
    </source>
</evidence>
<feature type="domain" description="Histidine kinase" evidence="6">
    <location>
        <begin position="687"/>
        <end position="902"/>
    </location>
</feature>
<dbReference type="SMART" id="SM00086">
    <property type="entry name" value="PAC"/>
    <property type="match status" value="4"/>
</dbReference>
<name>A0A2T2YHD1_9BACT</name>
<dbReference type="Pfam" id="PF08447">
    <property type="entry name" value="PAS_3"/>
    <property type="match status" value="3"/>
</dbReference>
<evidence type="ECO:0000256" key="5">
    <source>
        <dbReference type="ARBA" id="ARBA00022777"/>
    </source>
</evidence>
<sequence>MTSTKAGATIDLALLFHSLPGLYLILNTDLNIIAVSNAYLKATLTKREDIVNRYVFDVFPENPAASDVHAVGNLHESLQKVIQQKKTHRMGTQRYDIQRPAERGGGFDKRYWKVRNKPVVNANGELQYIVHQVKDVTRYHLEMQAHWRNEELLHVALQMINDVIWDWNLLNNKLKWSEGFNTRFGYHKEEIETTIDSWYSRVHPEDAARVEHSVQNVIQHGLEVWSDVYRFKRKDGSYAEILDRGFVLRDGNQKPYRMIGAMIDMSEAKQAEQEARQNATRFNSLMEALPIMTWTALPTGEVNYYNQRWSEYLGVSQQKILELGWENYIHPDDKAITHSKWQHALATGTNLEIENRWRSANSNEYRWFLVRAVPIHDEKDQITLWVGSHTDIEVHKRFQEELQIRDEKLQRILSQAPAHFCLVKGPDQIIDLATPGIQQLFGNRECLGLPIATAWPEIEEQGLTRLMKQVYSSGEALIFRETKVMVDRHNEGQLQEGYFSFTYQPFRDSHGTIEGVLILAIEVTGQVLAKQQAELLTEQLRTEKERFEFLAETIPQFIWTTDAQGYHEYFNQRWIDYTGYNVEDSKGTEMWNNLLHPDDRERSRIRWEHSLRTGEFYEVEYRFKSKTGNYRWFLGQATPMYDANGTITKWFGTCTDIEEKKRAEEELLAINQELRKTNEDLDSFVYTASHDLKLPIISMSRIFSELTQSAQFTAPDAELLITMFHKSLDQLHTTIRDLADIVQVQKNLDQHQEITSLAEITQEVQLSIQDMIKESDAQIISHFATVPTIYFSRVNLKSIIYNLLSNAIKYRSPHRNPIITIKSDKENEFTVLTVQDNGLGINLERHKGKLFQMFKRFHNHVTGSGIGLYIINRIVQNNGGRIEVTSEVDAGTTFKVYLKNQDRTHST</sequence>